<reference evidence="2" key="1">
    <citation type="journal article" date="2015" name="Genome Announc.">
        <title>Draft Genome Sequence of Thiostrepton-Producing Streptomyces azureus ATCC 14921.</title>
        <authorList>
            <person name="Sakihara K."/>
            <person name="Maeda J."/>
            <person name="Tashiro K."/>
            <person name="Fujino Y."/>
            <person name="Kuhara S."/>
            <person name="Ohshima T."/>
            <person name="Ogata S."/>
            <person name="Doi K."/>
        </authorList>
    </citation>
    <scope>NUCLEOTIDE SEQUENCE [LARGE SCALE GENOMIC DNA]</scope>
    <source>
        <strain evidence="2">ATCC14921</strain>
    </source>
</reference>
<feature type="transmembrane region" description="Helical" evidence="1">
    <location>
        <begin position="26"/>
        <end position="42"/>
    </location>
</feature>
<evidence type="ECO:0000313" key="3">
    <source>
        <dbReference type="Proteomes" id="UP000053859"/>
    </source>
</evidence>
<sequence length="55" mass="5871">MLFIVAALLLLGAVLGTVAHAPLTFSVAAGAVIAVWLGIFALRERHGRRRHTQAH</sequence>
<dbReference type="PATRIC" id="fig|146537.3.peg.7146"/>
<keyword evidence="1" id="KW-0472">Membrane</keyword>
<proteinExistence type="predicted"/>
<name>A0A0K8PVH7_STRAJ</name>
<dbReference type="EMBL" id="DF968392">
    <property type="protein sequence ID" value="GAP51925.1"/>
    <property type="molecule type" value="Genomic_DNA"/>
</dbReference>
<keyword evidence="3" id="KW-1185">Reference proteome</keyword>
<keyword evidence="1" id="KW-0812">Transmembrane</keyword>
<evidence type="ECO:0000313" key="2">
    <source>
        <dbReference type="EMBL" id="GAP51925.1"/>
    </source>
</evidence>
<evidence type="ECO:0000256" key="1">
    <source>
        <dbReference type="SAM" id="Phobius"/>
    </source>
</evidence>
<gene>
    <name evidence="2" type="ORF">SAZU_6798</name>
</gene>
<dbReference type="OrthoDB" id="4322613at2"/>
<keyword evidence="1" id="KW-1133">Transmembrane helix</keyword>
<dbReference type="Proteomes" id="UP000053859">
    <property type="component" value="Unassembled WGS sequence"/>
</dbReference>
<protein>
    <submittedName>
        <fullName evidence="2">Small hydrophobic membrane protein</fullName>
    </submittedName>
</protein>
<accession>A0A0K8PVH7</accession>
<dbReference type="RefSeq" id="WP_099054738.1">
    <property type="nucleotide sequence ID" value="NZ_DF968392.1"/>
</dbReference>
<dbReference type="AlphaFoldDB" id="A0A0K8PVH7"/>
<organism evidence="2 3">
    <name type="scientific">Streptomyces azureus</name>
    <dbReference type="NCBI Taxonomy" id="146537"/>
    <lineage>
        <taxon>Bacteria</taxon>
        <taxon>Bacillati</taxon>
        <taxon>Actinomycetota</taxon>
        <taxon>Actinomycetes</taxon>
        <taxon>Kitasatosporales</taxon>
        <taxon>Streptomycetaceae</taxon>
        <taxon>Streptomyces</taxon>
    </lineage>
</organism>